<protein>
    <submittedName>
        <fullName evidence="2">Uncharacterized protein</fullName>
    </submittedName>
</protein>
<dbReference type="AlphaFoldDB" id="A0A0C2JA42"/>
<dbReference type="EMBL" id="JWZT01003632">
    <property type="protein sequence ID" value="KII66013.1"/>
    <property type="molecule type" value="Genomic_DNA"/>
</dbReference>
<feature type="chain" id="PRO_5002167578" evidence="1">
    <location>
        <begin position="23"/>
        <end position="202"/>
    </location>
</feature>
<dbReference type="Proteomes" id="UP000031668">
    <property type="component" value="Unassembled WGS sequence"/>
</dbReference>
<keyword evidence="3" id="KW-1185">Reference proteome</keyword>
<evidence type="ECO:0000256" key="1">
    <source>
        <dbReference type="SAM" id="SignalP"/>
    </source>
</evidence>
<keyword evidence="1" id="KW-0732">Signal</keyword>
<sequence length="202" mass="22891">MFTSSKLLFVILASALFTTSHCDKEEQDTEFIEEEIEDQYYCSEDENSAMTDAAQLMVNEAEVPEDKRFYQCVLGKQLEMIKSPDFAESPIMEPSDIETCCDQSDKFSTDEKACQDISNHIYYCLLENLEVFKPEPVHLCTDFTSTASVTVSTYSRDVLQLGTFLRAVYVTKSAFVRVEVLPLVVTIDVYINNDANFIGAKI</sequence>
<gene>
    <name evidence="2" type="ORF">RF11_14526</name>
</gene>
<comment type="caution">
    <text evidence="2">The sequence shown here is derived from an EMBL/GenBank/DDBJ whole genome shotgun (WGS) entry which is preliminary data.</text>
</comment>
<organism evidence="2 3">
    <name type="scientific">Thelohanellus kitauei</name>
    <name type="common">Myxosporean</name>
    <dbReference type="NCBI Taxonomy" id="669202"/>
    <lineage>
        <taxon>Eukaryota</taxon>
        <taxon>Metazoa</taxon>
        <taxon>Cnidaria</taxon>
        <taxon>Myxozoa</taxon>
        <taxon>Myxosporea</taxon>
        <taxon>Bivalvulida</taxon>
        <taxon>Platysporina</taxon>
        <taxon>Myxobolidae</taxon>
        <taxon>Thelohanellus</taxon>
    </lineage>
</organism>
<accession>A0A0C2JA42</accession>
<name>A0A0C2JA42_THEKT</name>
<evidence type="ECO:0000313" key="2">
    <source>
        <dbReference type="EMBL" id="KII66013.1"/>
    </source>
</evidence>
<reference evidence="2 3" key="1">
    <citation type="journal article" date="2014" name="Genome Biol. Evol.">
        <title>The genome of the myxosporean Thelohanellus kitauei shows adaptations to nutrient acquisition within its fish host.</title>
        <authorList>
            <person name="Yang Y."/>
            <person name="Xiong J."/>
            <person name="Zhou Z."/>
            <person name="Huo F."/>
            <person name="Miao W."/>
            <person name="Ran C."/>
            <person name="Liu Y."/>
            <person name="Zhang J."/>
            <person name="Feng J."/>
            <person name="Wang M."/>
            <person name="Wang M."/>
            <person name="Wang L."/>
            <person name="Yao B."/>
        </authorList>
    </citation>
    <scope>NUCLEOTIDE SEQUENCE [LARGE SCALE GENOMIC DNA]</scope>
    <source>
        <strain evidence="2">Wuqing</strain>
    </source>
</reference>
<evidence type="ECO:0000313" key="3">
    <source>
        <dbReference type="Proteomes" id="UP000031668"/>
    </source>
</evidence>
<proteinExistence type="predicted"/>
<feature type="signal peptide" evidence="1">
    <location>
        <begin position="1"/>
        <end position="22"/>
    </location>
</feature>